<name>B3QVY1_CHLT3</name>
<organism evidence="2 3">
    <name type="scientific">Chloroherpeton thalassium (strain ATCC 35110 / GB-78)</name>
    <dbReference type="NCBI Taxonomy" id="517418"/>
    <lineage>
        <taxon>Bacteria</taxon>
        <taxon>Pseudomonadati</taxon>
        <taxon>Chlorobiota</taxon>
        <taxon>Chlorobiia</taxon>
        <taxon>Chlorobiales</taxon>
        <taxon>Chloroherpetonaceae</taxon>
        <taxon>Chloroherpeton</taxon>
    </lineage>
</organism>
<dbReference type="InterPro" id="IPR008969">
    <property type="entry name" value="CarboxyPept-like_regulatory"/>
</dbReference>
<keyword evidence="1" id="KW-0732">Signal</keyword>
<dbReference type="Gene3D" id="2.60.40.1120">
    <property type="entry name" value="Carboxypeptidase-like, regulatory domain"/>
    <property type="match status" value="1"/>
</dbReference>
<evidence type="ECO:0008006" key="4">
    <source>
        <dbReference type="Google" id="ProtNLM"/>
    </source>
</evidence>
<proteinExistence type="predicted"/>
<gene>
    <name evidence="2" type="ordered locus">Ctha_2184</name>
</gene>
<dbReference type="EMBL" id="CP001100">
    <property type="protein sequence ID" value="ACF14635.1"/>
    <property type="molecule type" value="Genomic_DNA"/>
</dbReference>
<dbReference type="RefSeq" id="WP_012500718.1">
    <property type="nucleotide sequence ID" value="NC_011026.1"/>
</dbReference>
<evidence type="ECO:0000313" key="3">
    <source>
        <dbReference type="Proteomes" id="UP000001208"/>
    </source>
</evidence>
<protein>
    <recommendedName>
        <fullName evidence="4">Carboxypeptidase regulatory-like domain-containing protein</fullName>
    </recommendedName>
</protein>
<dbReference type="SUPFAM" id="SSF49464">
    <property type="entry name" value="Carboxypeptidase regulatory domain-like"/>
    <property type="match status" value="1"/>
</dbReference>
<dbReference type="HOGENOM" id="CLU_1064344_0_0_10"/>
<dbReference type="Proteomes" id="UP000001208">
    <property type="component" value="Chromosome"/>
</dbReference>
<reference evidence="2 3" key="1">
    <citation type="submission" date="2008-06" db="EMBL/GenBank/DDBJ databases">
        <title>Complete sequence of Chloroherpeton thalassium ATCC 35110.</title>
        <authorList>
            <consortium name="US DOE Joint Genome Institute"/>
            <person name="Lucas S."/>
            <person name="Copeland A."/>
            <person name="Lapidus A."/>
            <person name="Glavina del Rio T."/>
            <person name="Dalin E."/>
            <person name="Tice H."/>
            <person name="Bruce D."/>
            <person name="Goodwin L."/>
            <person name="Pitluck S."/>
            <person name="Schmutz J."/>
            <person name="Larimer F."/>
            <person name="Land M."/>
            <person name="Hauser L."/>
            <person name="Kyrpides N."/>
            <person name="Mikhailova N."/>
            <person name="Liu Z."/>
            <person name="Li T."/>
            <person name="Zhao F."/>
            <person name="Overmann J."/>
            <person name="Bryant D.A."/>
            <person name="Richardson P."/>
        </authorList>
    </citation>
    <scope>NUCLEOTIDE SEQUENCE [LARGE SCALE GENOMIC DNA]</scope>
    <source>
        <strain evidence="3">ATCC 35110 / GB-78</strain>
    </source>
</reference>
<feature type="signal peptide" evidence="1">
    <location>
        <begin position="1"/>
        <end position="20"/>
    </location>
</feature>
<dbReference type="KEGG" id="cts:Ctha_2184"/>
<feature type="chain" id="PRO_5002797697" description="Carboxypeptidase regulatory-like domain-containing protein" evidence="1">
    <location>
        <begin position="21"/>
        <end position="261"/>
    </location>
</feature>
<evidence type="ECO:0000313" key="2">
    <source>
        <dbReference type="EMBL" id="ACF14635.1"/>
    </source>
</evidence>
<dbReference type="OrthoDB" id="6372180at2"/>
<keyword evidence="3" id="KW-1185">Reference proteome</keyword>
<evidence type="ECO:0000256" key="1">
    <source>
        <dbReference type="SAM" id="SignalP"/>
    </source>
</evidence>
<sequence>MKMKMVLLLLTFFITQVATGQVLKDRKLKDDAMDAFTELDEEALTLRFFDAVTGKSIADARVEIQDIGDFVTDFEGRATFPIPEEDGYHEVQFSRSGYVETKFRIEITAGTLFFNRFSISPAMPIGYLRVVLDWDAEPGDLDAHFIKRGAYHISFRNMRVADDGIARLDRDDRNGYGPETITAKTIDEYGDYVFAVHDYTNRNESRSNALSQSKACVKVFSRDRLMGIFYVPQNEQGNYWEVFKIVNGQIIPLAQSITTMD</sequence>
<dbReference type="AlphaFoldDB" id="B3QVY1"/>
<dbReference type="eggNOG" id="COG4676">
    <property type="taxonomic scope" value="Bacteria"/>
</dbReference>
<accession>B3QVY1</accession>
<dbReference type="STRING" id="517418.Ctha_2184"/>